<keyword evidence="2" id="KW-1185">Reference proteome</keyword>
<gene>
    <name evidence="1" type="ORF">HB762_07805</name>
</gene>
<dbReference type="EMBL" id="CP050470">
    <property type="protein sequence ID" value="UTZ31309.1"/>
    <property type="molecule type" value="Genomic_DNA"/>
</dbReference>
<protein>
    <submittedName>
        <fullName evidence="1">Uncharacterized protein</fullName>
    </submittedName>
</protein>
<dbReference type="RefSeq" id="WP_255901773.1">
    <property type="nucleotide sequence ID" value="NZ_CP050470.1"/>
</dbReference>
<organism evidence="1 2">
    <name type="scientific">Vibrio campbellii</name>
    <dbReference type="NCBI Taxonomy" id="680"/>
    <lineage>
        <taxon>Bacteria</taxon>
        <taxon>Pseudomonadati</taxon>
        <taxon>Pseudomonadota</taxon>
        <taxon>Gammaproteobacteria</taxon>
        <taxon>Vibrionales</taxon>
        <taxon>Vibrionaceae</taxon>
        <taxon>Vibrio</taxon>
    </lineage>
</organism>
<reference evidence="1" key="1">
    <citation type="submission" date="2020-03" db="EMBL/GenBank/DDBJ databases">
        <title>Five strains of Vibrio campbellii isolated from Mariana Trench.</title>
        <authorList>
            <person name="Liang J."/>
            <person name="Zhang X.-H."/>
        </authorList>
    </citation>
    <scope>NUCLEOTIDE SEQUENCE</scope>
    <source>
        <strain evidence="1">LJC013</strain>
    </source>
</reference>
<dbReference type="Proteomes" id="UP001059912">
    <property type="component" value="Chromosome 1"/>
</dbReference>
<name>A0ABY5IB86_9VIBR</name>
<proteinExistence type="predicted"/>
<evidence type="ECO:0000313" key="1">
    <source>
        <dbReference type="EMBL" id="UTZ31309.1"/>
    </source>
</evidence>
<accession>A0ABY5IB86</accession>
<evidence type="ECO:0000313" key="2">
    <source>
        <dbReference type="Proteomes" id="UP001059912"/>
    </source>
</evidence>
<sequence>MATHQVLADIKQTLSSPKLASQLAIDYQKELSELGWSPQQLALYFALLPDVNVTPEGSDWLISTDDQEQTLESALEAILKEAKRPIATDKLVQQLKGFNTSGPQLIAVAKAHPNMNSIGGRAISIK</sequence>